<evidence type="ECO:0000256" key="4">
    <source>
        <dbReference type="RuleBase" id="RU003690"/>
    </source>
</evidence>
<sequence length="103" mass="11673">MEQSLMFKMKIFLPVHICLIFVAIVCAQKCKRYYAPKKFIFSTATSAFQIEGGAREDGRGPAGVDIYYHNVPKTVAENDTADISCDSYHRYKEDVQLMKNLGV</sequence>
<dbReference type="PANTHER" id="PTHR10353:SF36">
    <property type="entry name" value="LP05116P"/>
    <property type="match status" value="1"/>
</dbReference>
<keyword evidence="2" id="KW-0378">Hydrolase</keyword>
<dbReference type="GO" id="GO:0005975">
    <property type="term" value="P:carbohydrate metabolic process"/>
    <property type="evidence" value="ECO:0007669"/>
    <property type="project" value="InterPro"/>
</dbReference>
<organism evidence="6 7">
    <name type="scientific">Acrobeloides nanus</name>
    <dbReference type="NCBI Taxonomy" id="290746"/>
    <lineage>
        <taxon>Eukaryota</taxon>
        <taxon>Metazoa</taxon>
        <taxon>Ecdysozoa</taxon>
        <taxon>Nematoda</taxon>
        <taxon>Chromadorea</taxon>
        <taxon>Rhabditida</taxon>
        <taxon>Tylenchina</taxon>
        <taxon>Cephalobomorpha</taxon>
        <taxon>Cephaloboidea</taxon>
        <taxon>Cephalobidae</taxon>
        <taxon>Acrobeloides</taxon>
    </lineage>
</organism>
<evidence type="ECO:0000256" key="3">
    <source>
        <dbReference type="ARBA" id="ARBA00023295"/>
    </source>
</evidence>
<dbReference type="Proteomes" id="UP000887540">
    <property type="component" value="Unplaced"/>
</dbReference>
<proteinExistence type="inferred from homology"/>
<dbReference type="InterPro" id="IPR017853">
    <property type="entry name" value="GH"/>
</dbReference>
<keyword evidence="3" id="KW-0326">Glycosidase</keyword>
<dbReference type="PANTHER" id="PTHR10353">
    <property type="entry name" value="GLYCOSYL HYDROLASE"/>
    <property type="match status" value="1"/>
</dbReference>
<dbReference type="InterPro" id="IPR033132">
    <property type="entry name" value="GH_1_N_CS"/>
</dbReference>
<dbReference type="GO" id="GO:0008422">
    <property type="term" value="F:beta-glucosidase activity"/>
    <property type="evidence" value="ECO:0007669"/>
    <property type="project" value="TreeGrafter"/>
</dbReference>
<evidence type="ECO:0000256" key="5">
    <source>
        <dbReference type="SAM" id="SignalP"/>
    </source>
</evidence>
<comment type="similarity">
    <text evidence="1 4">Belongs to the glycosyl hydrolase 1 family.</text>
</comment>
<evidence type="ECO:0000256" key="1">
    <source>
        <dbReference type="ARBA" id="ARBA00010838"/>
    </source>
</evidence>
<dbReference type="PROSITE" id="PS00653">
    <property type="entry name" value="GLYCOSYL_HYDROL_F1_2"/>
    <property type="match status" value="1"/>
</dbReference>
<evidence type="ECO:0000256" key="2">
    <source>
        <dbReference type="ARBA" id="ARBA00022801"/>
    </source>
</evidence>
<accession>A0A914C346</accession>
<protein>
    <submittedName>
        <fullName evidence="7">Uncharacterized protein</fullName>
    </submittedName>
</protein>
<keyword evidence="6" id="KW-1185">Reference proteome</keyword>
<name>A0A914C346_9BILA</name>
<dbReference type="WBParaSite" id="ACRNAN_Path_164.g586.t1">
    <property type="protein sequence ID" value="ACRNAN_Path_164.g586.t1"/>
    <property type="gene ID" value="ACRNAN_Path_164.g586"/>
</dbReference>
<reference evidence="7" key="1">
    <citation type="submission" date="2022-11" db="UniProtKB">
        <authorList>
            <consortium name="WormBaseParasite"/>
        </authorList>
    </citation>
    <scope>IDENTIFICATION</scope>
</reference>
<dbReference type="SUPFAM" id="SSF51445">
    <property type="entry name" value="(Trans)glycosidases"/>
    <property type="match status" value="1"/>
</dbReference>
<evidence type="ECO:0000313" key="7">
    <source>
        <dbReference type="WBParaSite" id="ACRNAN_Path_164.g586.t1"/>
    </source>
</evidence>
<dbReference type="Gene3D" id="3.20.20.80">
    <property type="entry name" value="Glycosidases"/>
    <property type="match status" value="1"/>
</dbReference>
<keyword evidence="5" id="KW-0732">Signal</keyword>
<dbReference type="Pfam" id="PF00232">
    <property type="entry name" value="Glyco_hydro_1"/>
    <property type="match status" value="1"/>
</dbReference>
<evidence type="ECO:0000313" key="6">
    <source>
        <dbReference type="Proteomes" id="UP000887540"/>
    </source>
</evidence>
<feature type="chain" id="PRO_5037241112" evidence="5">
    <location>
        <begin position="28"/>
        <end position="103"/>
    </location>
</feature>
<dbReference type="InterPro" id="IPR001360">
    <property type="entry name" value="Glyco_hydro_1"/>
</dbReference>
<dbReference type="AlphaFoldDB" id="A0A914C346"/>
<feature type="signal peptide" evidence="5">
    <location>
        <begin position="1"/>
        <end position="27"/>
    </location>
</feature>